<dbReference type="PANTHER" id="PTHR47098">
    <property type="entry name" value="PROTEIN MAK32"/>
    <property type="match status" value="1"/>
</dbReference>
<feature type="domain" description="Carbohydrate kinase PfkB" evidence="1">
    <location>
        <begin position="165"/>
        <end position="295"/>
    </location>
</feature>
<dbReference type="InterPro" id="IPR011611">
    <property type="entry name" value="PfkB_dom"/>
</dbReference>
<dbReference type="Proteomes" id="UP001175227">
    <property type="component" value="Unassembled WGS sequence"/>
</dbReference>
<evidence type="ECO:0000259" key="1">
    <source>
        <dbReference type="Pfam" id="PF00294"/>
    </source>
</evidence>
<dbReference type="AlphaFoldDB" id="A0AA39PUF4"/>
<dbReference type="SUPFAM" id="SSF53613">
    <property type="entry name" value="Ribokinase-like"/>
    <property type="match status" value="1"/>
</dbReference>
<dbReference type="Gene3D" id="3.40.1190.20">
    <property type="match status" value="1"/>
</dbReference>
<dbReference type="Pfam" id="PF00294">
    <property type="entry name" value="PfkB"/>
    <property type="match status" value="1"/>
</dbReference>
<dbReference type="EMBL" id="JAUEPR010000001">
    <property type="protein sequence ID" value="KAK0490762.1"/>
    <property type="molecule type" value="Genomic_DNA"/>
</dbReference>
<keyword evidence="3" id="KW-1185">Reference proteome</keyword>
<reference evidence="2" key="1">
    <citation type="submission" date="2023-06" db="EMBL/GenBank/DDBJ databases">
        <authorList>
            <consortium name="Lawrence Berkeley National Laboratory"/>
            <person name="Ahrendt S."/>
            <person name="Sahu N."/>
            <person name="Indic B."/>
            <person name="Wong-Bajracharya J."/>
            <person name="Merenyi Z."/>
            <person name="Ke H.-M."/>
            <person name="Monk M."/>
            <person name="Kocsube S."/>
            <person name="Drula E."/>
            <person name="Lipzen A."/>
            <person name="Balint B."/>
            <person name="Henrissat B."/>
            <person name="Andreopoulos B."/>
            <person name="Martin F.M."/>
            <person name="Harder C.B."/>
            <person name="Rigling D."/>
            <person name="Ford K.L."/>
            <person name="Foster G.D."/>
            <person name="Pangilinan J."/>
            <person name="Papanicolaou A."/>
            <person name="Barry K."/>
            <person name="LaButti K."/>
            <person name="Viragh M."/>
            <person name="Koriabine M."/>
            <person name="Yan M."/>
            <person name="Riley R."/>
            <person name="Champramary S."/>
            <person name="Plett K.L."/>
            <person name="Tsai I.J."/>
            <person name="Slot J."/>
            <person name="Sipos G."/>
            <person name="Plett J."/>
            <person name="Nagy L.G."/>
            <person name="Grigoriev I.V."/>
        </authorList>
    </citation>
    <scope>NUCLEOTIDE SEQUENCE</scope>
    <source>
        <strain evidence="2">ICMP 16352</strain>
    </source>
</reference>
<proteinExistence type="predicted"/>
<sequence>MHGYGTLQFVTLGMFIVDEFSFLDDDGNPTGKELAPQESIGGGGTYAAVGARIWLPPDKIGMIVDRGNDWPSDIQEELDKYGPEMWMYRDQLSSTYHPFDYLTPRIRITPRDLRGTRLARAPTVHFVCSPSRAHSIVSEIHEEPKWHPTTIWEPIPDRCVPEELPALIKVLPHISVLSPNAEEALLVLSMALPPTKAVVEEAAEKFLDFGVGSKGRGSVIIRSGELGAYVATRANGGKWIDAFWTDQDKVVDVTGAGNSFLGGLGAGLYLAQGDVYQATLYATISAAFVIEQEGLPQMSEAVDDEGSKVTLWNGDSPEQETAFAAGSIKENENNDPIMYIYTTTTKYRHKIKISSSRKTNTNTHSGSAHCCPDSNLARLAANSSC</sequence>
<accession>A0AA39PUF4</accession>
<dbReference type="InterPro" id="IPR029056">
    <property type="entry name" value="Ribokinase-like"/>
</dbReference>
<comment type="caution">
    <text evidence="2">The sequence shown here is derived from an EMBL/GenBank/DDBJ whole genome shotgun (WGS) entry which is preliminary data.</text>
</comment>
<dbReference type="PANTHER" id="PTHR47098:SF2">
    <property type="entry name" value="PROTEIN MAK32"/>
    <property type="match status" value="1"/>
</dbReference>
<evidence type="ECO:0000313" key="3">
    <source>
        <dbReference type="Proteomes" id="UP001175227"/>
    </source>
</evidence>
<evidence type="ECO:0000313" key="2">
    <source>
        <dbReference type="EMBL" id="KAK0490762.1"/>
    </source>
</evidence>
<gene>
    <name evidence="2" type="ORF">IW261DRAFT_1324530</name>
</gene>
<protein>
    <submittedName>
        <fullName evidence="2">Ribokinase-like protein</fullName>
    </submittedName>
</protein>
<organism evidence="2 3">
    <name type="scientific">Armillaria novae-zelandiae</name>
    <dbReference type="NCBI Taxonomy" id="153914"/>
    <lineage>
        <taxon>Eukaryota</taxon>
        <taxon>Fungi</taxon>
        <taxon>Dikarya</taxon>
        <taxon>Basidiomycota</taxon>
        <taxon>Agaricomycotina</taxon>
        <taxon>Agaricomycetes</taxon>
        <taxon>Agaricomycetidae</taxon>
        <taxon>Agaricales</taxon>
        <taxon>Marasmiineae</taxon>
        <taxon>Physalacriaceae</taxon>
        <taxon>Armillaria</taxon>
    </lineage>
</organism>
<name>A0AA39PUF4_9AGAR</name>